<keyword evidence="3" id="KW-1185">Reference proteome</keyword>
<name>A0A6H9YB61_9ACTN</name>
<proteinExistence type="predicted"/>
<dbReference type="OrthoDB" id="9968068at2"/>
<evidence type="ECO:0000313" key="2">
    <source>
        <dbReference type="EMBL" id="KAB2342491.1"/>
    </source>
</evidence>
<dbReference type="RefSeq" id="WP_151567304.1">
    <property type="nucleotide sequence ID" value="NZ_WBMT01000022.1"/>
</dbReference>
<sequence>MTDELFVVVRETTADVCQPVQMRVTPPLTHEEAVERARQENETAMPGIHHTVRSWSSWQD</sequence>
<comment type="caution">
    <text evidence="2">The sequence shown here is derived from an EMBL/GenBank/DDBJ whole genome shotgun (WGS) entry which is preliminary data.</text>
</comment>
<feature type="region of interest" description="Disordered" evidence="1">
    <location>
        <begin position="35"/>
        <end position="60"/>
    </location>
</feature>
<reference evidence="2 3" key="1">
    <citation type="submission" date="2019-09" db="EMBL/GenBank/DDBJ databases">
        <title>Actinomadura physcomitrii sp. nov., a novel actinomycete isolated from moss [Physcomitrium sphaericum (Ludw) Fuernr].</title>
        <authorList>
            <person name="Zhuang X."/>
            <person name="Liu C."/>
        </authorList>
    </citation>
    <scope>NUCLEOTIDE SEQUENCE [LARGE SCALE GENOMIC DNA]</scope>
    <source>
        <strain evidence="2 3">HMC1</strain>
    </source>
</reference>
<evidence type="ECO:0000256" key="1">
    <source>
        <dbReference type="SAM" id="MobiDB-lite"/>
    </source>
</evidence>
<dbReference type="EMBL" id="WBMT01000022">
    <property type="protein sequence ID" value="KAB2342491.1"/>
    <property type="molecule type" value="Genomic_DNA"/>
</dbReference>
<dbReference type="AlphaFoldDB" id="A0A6H9YB61"/>
<organism evidence="2 3">
    <name type="scientific">Actinomadura rudentiformis</name>
    <dbReference type="NCBI Taxonomy" id="359158"/>
    <lineage>
        <taxon>Bacteria</taxon>
        <taxon>Bacillati</taxon>
        <taxon>Actinomycetota</taxon>
        <taxon>Actinomycetes</taxon>
        <taxon>Streptosporangiales</taxon>
        <taxon>Thermomonosporaceae</taxon>
        <taxon>Actinomadura</taxon>
    </lineage>
</organism>
<gene>
    <name evidence="2" type="ORF">F8566_38800</name>
</gene>
<accession>A0A6H9YB61</accession>
<dbReference type="Proteomes" id="UP000468735">
    <property type="component" value="Unassembled WGS sequence"/>
</dbReference>
<protein>
    <submittedName>
        <fullName evidence="2">Uncharacterized protein</fullName>
    </submittedName>
</protein>
<evidence type="ECO:0000313" key="3">
    <source>
        <dbReference type="Proteomes" id="UP000468735"/>
    </source>
</evidence>